<dbReference type="Gene3D" id="3.40.50.300">
    <property type="entry name" value="P-loop containing nucleotide triphosphate hydrolases"/>
    <property type="match status" value="1"/>
</dbReference>
<protein>
    <submittedName>
        <fullName evidence="7">Pre-mRNA-splicing factor ATP-dependent RNA helicase prp22</fullName>
    </submittedName>
</protein>
<evidence type="ECO:0000256" key="3">
    <source>
        <dbReference type="ARBA" id="ARBA00022806"/>
    </source>
</evidence>
<dbReference type="GO" id="GO:0016787">
    <property type="term" value="F:hydrolase activity"/>
    <property type="evidence" value="ECO:0007669"/>
    <property type="project" value="UniProtKB-KW"/>
</dbReference>
<dbReference type="GeneID" id="28740482"/>
<evidence type="ECO:0000256" key="2">
    <source>
        <dbReference type="ARBA" id="ARBA00022801"/>
    </source>
</evidence>
<dbReference type="VEuPathDB" id="FungiDB:AB675_8176"/>
<evidence type="ECO:0000256" key="4">
    <source>
        <dbReference type="ARBA" id="ARBA00022840"/>
    </source>
</evidence>
<keyword evidence="3 7" id="KW-0347">Helicase</keyword>
<dbReference type="Pfam" id="PF00271">
    <property type="entry name" value="Helicase_C"/>
    <property type="match status" value="1"/>
</dbReference>
<dbReference type="Pfam" id="PF04408">
    <property type="entry name" value="WHD_HA2"/>
    <property type="match status" value="1"/>
</dbReference>
<dbReference type="EMBL" id="LFJN01000010">
    <property type="protein sequence ID" value="KPI41033.1"/>
    <property type="molecule type" value="Genomic_DNA"/>
</dbReference>
<gene>
    <name evidence="7" type="ORF">AB675_8176</name>
</gene>
<feature type="compositionally biased region" description="Basic and acidic residues" evidence="5">
    <location>
        <begin position="672"/>
        <end position="681"/>
    </location>
</feature>
<evidence type="ECO:0000313" key="7">
    <source>
        <dbReference type="EMBL" id="KPI41033.1"/>
    </source>
</evidence>
<dbReference type="PROSITE" id="PS51194">
    <property type="entry name" value="HELICASE_CTER"/>
    <property type="match status" value="1"/>
</dbReference>
<evidence type="ECO:0000256" key="5">
    <source>
        <dbReference type="SAM" id="MobiDB-lite"/>
    </source>
</evidence>
<dbReference type="Pfam" id="PF21010">
    <property type="entry name" value="HA2_C"/>
    <property type="match status" value="1"/>
</dbReference>
<dbReference type="RefSeq" id="XP_018000996.1">
    <property type="nucleotide sequence ID" value="XM_018148603.1"/>
</dbReference>
<evidence type="ECO:0000256" key="1">
    <source>
        <dbReference type="ARBA" id="ARBA00022741"/>
    </source>
</evidence>
<evidence type="ECO:0000313" key="8">
    <source>
        <dbReference type="Proteomes" id="UP000038010"/>
    </source>
</evidence>
<accession>A0A0N1HBX3</accession>
<dbReference type="SMART" id="SM00847">
    <property type="entry name" value="HA2"/>
    <property type="match status" value="1"/>
</dbReference>
<sequence length="705" mass="77207">MQEGSAPVANLRTSLGHEHSGEAEDEDSEYVTVPPALVAAAVVHLLETTTTGDILVFLPGMADIEETVEILERPQSVDGPATSSLLGFKIFKLHSLLSDTNGDVFNDVPSGERRVILSTNIAETSITLPGVRHVIDTGTSKDLILDHSNGSESLLCTWIDQQSQRQRRGRAGRTSPGNFYALYTKSKSESLPEYPQPELHRRDLTDVLLRLKLNGSTHGIEELLSMAPDPPPARNVQEAIHEMKRLGALSNDDKLTPLGRVLSQLPVAPRAAKALLLGILFRCFEPMLIAAAAMSQPHLIQNKEGTAREARTARRGYAATSDSDTISIINAVKKCREDKTVEDVFGLGRRAIFDLNAEVQALCNTLTRMGLLPRFPMPHAGAFPSLPPELSVNAHSIPLIKALLGFTIEPETAVCVTKSKYVGRQGFVVPHRTGVNFPGGNSELLENEGRVYEQGDLASYSYASNKGADFTNMMQTSMMTHMAALLTCQNVSVSTEDASMVIDETIKVKLDFLQDSSALTPSQKTMLLHEYRKMIERFLHLAWATLDQAVLEDKYYKASVVVPVSMFAGENALRDAVVQGFLDVLSADAEAHEIMLADRRVEGMSRARAKAEIKQQKATQKSAEDVYKESFLGKLMASQKQELPALDRQNAVINSAAPEEPAWLEGAQQTMRRTDATRRGDSLPTRTKGRGQMTRLEAAMSPPRG</sequence>
<dbReference type="GO" id="GO:0003723">
    <property type="term" value="F:RNA binding"/>
    <property type="evidence" value="ECO:0007669"/>
    <property type="project" value="TreeGrafter"/>
</dbReference>
<name>A0A0N1HBX3_9EURO</name>
<keyword evidence="4" id="KW-0067">ATP-binding</keyword>
<proteinExistence type="predicted"/>
<dbReference type="InterPro" id="IPR007502">
    <property type="entry name" value="Helicase-assoc_dom"/>
</dbReference>
<dbReference type="GO" id="GO:0004386">
    <property type="term" value="F:helicase activity"/>
    <property type="evidence" value="ECO:0007669"/>
    <property type="project" value="UniProtKB-KW"/>
</dbReference>
<feature type="region of interest" description="Disordered" evidence="5">
    <location>
        <begin position="657"/>
        <end position="705"/>
    </location>
</feature>
<dbReference type="SMART" id="SM00490">
    <property type="entry name" value="HELICc"/>
    <property type="match status" value="1"/>
</dbReference>
<feature type="domain" description="Helicase C-terminal" evidence="6">
    <location>
        <begin position="41"/>
        <end position="215"/>
    </location>
</feature>
<keyword evidence="2" id="KW-0378">Hydrolase</keyword>
<dbReference type="OrthoDB" id="5600252at2759"/>
<feature type="region of interest" description="Disordered" evidence="5">
    <location>
        <begin position="1"/>
        <end position="28"/>
    </location>
</feature>
<dbReference type="AlphaFoldDB" id="A0A0N1HBX3"/>
<comment type="caution">
    <text evidence="7">The sequence shown here is derived from an EMBL/GenBank/DDBJ whole genome shotgun (WGS) entry which is preliminary data.</text>
</comment>
<dbReference type="InterPro" id="IPR027417">
    <property type="entry name" value="P-loop_NTPase"/>
</dbReference>
<evidence type="ECO:0000259" key="6">
    <source>
        <dbReference type="PROSITE" id="PS51194"/>
    </source>
</evidence>
<dbReference type="PANTHER" id="PTHR18934:SF99">
    <property type="entry name" value="ATP-DEPENDENT RNA HELICASE DHX37-RELATED"/>
    <property type="match status" value="1"/>
</dbReference>
<keyword evidence="1" id="KW-0547">Nucleotide-binding</keyword>
<dbReference type="InterPro" id="IPR001650">
    <property type="entry name" value="Helicase_C-like"/>
</dbReference>
<reference evidence="7 8" key="1">
    <citation type="submission" date="2015-06" db="EMBL/GenBank/DDBJ databases">
        <title>Draft genome of the ant-associated black yeast Phialophora attae CBS 131958.</title>
        <authorList>
            <person name="Moreno L.F."/>
            <person name="Stielow B.J."/>
            <person name="de Hoog S."/>
            <person name="Vicente V.A."/>
            <person name="Weiss V.A."/>
            <person name="de Vries M."/>
            <person name="Cruz L.M."/>
            <person name="Souza E.M."/>
        </authorList>
    </citation>
    <scope>NUCLEOTIDE SEQUENCE [LARGE SCALE GENOMIC DNA]</scope>
    <source>
        <strain evidence="7 8">CBS 131958</strain>
    </source>
</reference>
<dbReference type="PANTHER" id="PTHR18934">
    <property type="entry name" value="ATP-DEPENDENT RNA HELICASE"/>
    <property type="match status" value="1"/>
</dbReference>
<dbReference type="Gene3D" id="1.20.120.1080">
    <property type="match status" value="1"/>
</dbReference>
<dbReference type="GO" id="GO:0005524">
    <property type="term" value="F:ATP binding"/>
    <property type="evidence" value="ECO:0007669"/>
    <property type="project" value="UniProtKB-KW"/>
</dbReference>
<dbReference type="STRING" id="1664694.A0A0N1HBX3"/>
<dbReference type="SUPFAM" id="SSF52540">
    <property type="entry name" value="P-loop containing nucleoside triphosphate hydrolases"/>
    <property type="match status" value="1"/>
</dbReference>
<organism evidence="7 8">
    <name type="scientific">Cyphellophora attinorum</name>
    <dbReference type="NCBI Taxonomy" id="1664694"/>
    <lineage>
        <taxon>Eukaryota</taxon>
        <taxon>Fungi</taxon>
        <taxon>Dikarya</taxon>
        <taxon>Ascomycota</taxon>
        <taxon>Pezizomycotina</taxon>
        <taxon>Eurotiomycetes</taxon>
        <taxon>Chaetothyriomycetidae</taxon>
        <taxon>Chaetothyriales</taxon>
        <taxon>Cyphellophoraceae</taxon>
        <taxon>Cyphellophora</taxon>
    </lineage>
</organism>
<dbReference type="Proteomes" id="UP000038010">
    <property type="component" value="Unassembled WGS sequence"/>
</dbReference>
<keyword evidence="8" id="KW-1185">Reference proteome</keyword>
<dbReference type="CDD" id="cd18791">
    <property type="entry name" value="SF2_C_RHA"/>
    <property type="match status" value="1"/>
</dbReference>
<dbReference type="InterPro" id="IPR048333">
    <property type="entry name" value="HA2_WH"/>
</dbReference>